<proteinExistence type="predicted"/>
<dbReference type="AlphaFoldDB" id="A0A2H0RD02"/>
<comment type="caution">
    <text evidence="3">The sequence shown here is derived from an EMBL/GenBank/DDBJ whole genome shotgun (WGS) entry which is preliminary data.</text>
</comment>
<feature type="transmembrane region" description="Helical" evidence="1">
    <location>
        <begin position="12"/>
        <end position="30"/>
    </location>
</feature>
<name>A0A2H0RD02_UNCKA</name>
<sequence>MYQITNYDQIFSNPILVSLIVFLVLWELLWKAKGLWRAARNGDKLWFIAMLVVNMVGVLPILYLFVFSKPKSKKKKK</sequence>
<dbReference type="InterPro" id="IPR043712">
    <property type="entry name" value="DUF5652"/>
</dbReference>
<accession>A0A2H0RD02</accession>
<gene>
    <name evidence="3" type="ORF">COV24_00150</name>
</gene>
<keyword evidence="1" id="KW-0812">Transmembrane</keyword>
<evidence type="ECO:0000313" key="3">
    <source>
        <dbReference type="EMBL" id="PIR43924.1"/>
    </source>
</evidence>
<dbReference type="Pfam" id="PF18893">
    <property type="entry name" value="DUF5652"/>
    <property type="match status" value="1"/>
</dbReference>
<reference evidence="3 4" key="1">
    <citation type="submission" date="2017-09" db="EMBL/GenBank/DDBJ databases">
        <title>Depth-based differentiation of microbial function through sediment-hosted aquifers and enrichment of novel symbionts in the deep terrestrial subsurface.</title>
        <authorList>
            <person name="Probst A.J."/>
            <person name="Ladd B."/>
            <person name="Jarett J.K."/>
            <person name="Geller-Mcgrath D.E."/>
            <person name="Sieber C.M."/>
            <person name="Emerson J.B."/>
            <person name="Anantharaman K."/>
            <person name="Thomas B.C."/>
            <person name="Malmstrom R."/>
            <person name="Stieglmeier M."/>
            <person name="Klingl A."/>
            <person name="Woyke T."/>
            <person name="Ryan C.M."/>
            <person name="Banfield J.F."/>
        </authorList>
    </citation>
    <scope>NUCLEOTIDE SEQUENCE [LARGE SCALE GENOMIC DNA]</scope>
    <source>
        <strain evidence="3">CG10_big_fil_rev_8_21_14_0_10_32_10</strain>
    </source>
</reference>
<dbReference type="Proteomes" id="UP000230214">
    <property type="component" value="Unassembled WGS sequence"/>
</dbReference>
<dbReference type="EMBL" id="PCXU01000002">
    <property type="protein sequence ID" value="PIR43924.1"/>
    <property type="molecule type" value="Genomic_DNA"/>
</dbReference>
<keyword evidence="1" id="KW-1133">Transmembrane helix</keyword>
<feature type="domain" description="DUF5652" evidence="2">
    <location>
        <begin position="14"/>
        <end position="74"/>
    </location>
</feature>
<evidence type="ECO:0000256" key="1">
    <source>
        <dbReference type="SAM" id="Phobius"/>
    </source>
</evidence>
<protein>
    <recommendedName>
        <fullName evidence="2">DUF5652 domain-containing protein</fullName>
    </recommendedName>
</protein>
<evidence type="ECO:0000313" key="4">
    <source>
        <dbReference type="Proteomes" id="UP000230214"/>
    </source>
</evidence>
<evidence type="ECO:0000259" key="2">
    <source>
        <dbReference type="Pfam" id="PF18893"/>
    </source>
</evidence>
<keyword evidence="1" id="KW-0472">Membrane</keyword>
<organism evidence="3 4">
    <name type="scientific">candidate division WWE3 bacterium CG10_big_fil_rev_8_21_14_0_10_32_10</name>
    <dbReference type="NCBI Taxonomy" id="1975090"/>
    <lineage>
        <taxon>Bacteria</taxon>
        <taxon>Katanobacteria</taxon>
    </lineage>
</organism>
<feature type="transmembrane region" description="Helical" evidence="1">
    <location>
        <begin position="45"/>
        <end position="67"/>
    </location>
</feature>